<dbReference type="InterPro" id="IPR013321">
    <property type="entry name" value="Arc_rbn_hlx_hlx"/>
</dbReference>
<proteinExistence type="predicted"/>
<reference evidence="1" key="1">
    <citation type="journal article" date="2014" name="Int. J. Syst. Evol. Microbiol.">
        <title>Complete genome sequence of Corynebacterium casei LMG S-19264T (=DSM 44701T), isolated from a smear-ripened cheese.</title>
        <authorList>
            <consortium name="US DOE Joint Genome Institute (JGI-PGF)"/>
            <person name="Walter F."/>
            <person name="Albersmeier A."/>
            <person name="Kalinowski J."/>
            <person name="Ruckert C."/>
        </authorList>
    </citation>
    <scope>NUCLEOTIDE SEQUENCE</scope>
    <source>
        <strain evidence="1">CGMCC 1.15794</strain>
    </source>
</reference>
<sequence>MAAKTVGIAVDDELRPALDEVVTHFAHGNRSEFLRLAVREFQARLRLEQLHALRDTARSERDGRIYSPDEVTALIESALTRDQS</sequence>
<dbReference type="Proteomes" id="UP000657592">
    <property type="component" value="Unassembled WGS sequence"/>
</dbReference>
<dbReference type="InterPro" id="IPR010985">
    <property type="entry name" value="Ribbon_hlx_hlx"/>
</dbReference>
<gene>
    <name evidence="1" type="ORF">GCM10010921_23190</name>
</gene>
<dbReference type="SUPFAM" id="SSF47598">
    <property type="entry name" value="Ribbon-helix-helix"/>
    <property type="match status" value="1"/>
</dbReference>
<evidence type="ECO:0008006" key="3">
    <source>
        <dbReference type="Google" id="ProtNLM"/>
    </source>
</evidence>
<evidence type="ECO:0000313" key="2">
    <source>
        <dbReference type="Proteomes" id="UP000657592"/>
    </source>
</evidence>
<dbReference type="GO" id="GO:0006355">
    <property type="term" value="P:regulation of DNA-templated transcription"/>
    <property type="evidence" value="ECO:0007669"/>
    <property type="project" value="InterPro"/>
</dbReference>
<dbReference type="EMBL" id="BMJY01000011">
    <property type="protein sequence ID" value="GGH46845.1"/>
    <property type="molecule type" value="Genomic_DNA"/>
</dbReference>
<dbReference type="CDD" id="cd22231">
    <property type="entry name" value="RHH_NikR_HicB-like"/>
    <property type="match status" value="1"/>
</dbReference>
<comment type="caution">
    <text evidence="1">The sequence shown here is derived from an EMBL/GenBank/DDBJ whole genome shotgun (WGS) entry which is preliminary data.</text>
</comment>
<keyword evidence="2" id="KW-1185">Reference proteome</keyword>
<name>A0A917MM59_9MICO</name>
<dbReference type="RefSeq" id="WP_188756463.1">
    <property type="nucleotide sequence ID" value="NZ_BMJY01000011.1"/>
</dbReference>
<reference evidence="1" key="2">
    <citation type="submission" date="2020-09" db="EMBL/GenBank/DDBJ databases">
        <authorList>
            <person name="Sun Q."/>
            <person name="Zhou Y."/>
        </authorList>
    </citation>
    <scope>NUCLEOTIDE SEQUENCE</scope>
    <source>
        <strain evidence="1">CGMCC 1.15794</strain>
    </source>
</reference>
<accession>A0A917MM59</accession>
<evidence type="ECO:0000313" key="1">
    <source>
        <dbReference type="EMBL" id="GGH46845.1"/>
    </source>
</evidence>
<protein>
    <recommendedName>
        <fullName evidence="3">CopG family transcriptional regulator</fullName>
    </recommendedName>
</protein>
<dbReference type="AlphaFoldDB" id="A0A917MM59"/>
<organism evidence="1 2">
    <name type="scientific">Microbacterium album</name>
    <dbReference type="NCBI Taxonomy" id="2053191"/>
    <lineage>
        <taxon>Bacteria</taxon>
        <taxon>Bacillati</taxon>
        <taxon>Actinomycetota</taxon>
        <taxon>Actinomycetes</taxon>
        <taxon>Micrococcales</taxon>
        <taxon>Microbacteriaceae</taxon>
        <taxon>Microbacterium</taxon>
    </lineage>
</organism>
<dbReference type="Gene3D" id="1.10.1220.10">
    <property type="entry name" value="Met repressor-like"/>
    <property type="match status" value="1"/>
</dbReference>